<sequence>MFRFGDSKTSVTAQVKNPNEGEKDGKVGGQPGKWRVREEGGGENERRVVERKEKTRLRGEGKVGARGGRESKNL</sequence>
<protein>
    <submittedName>
        <fullName evidence="2">Uncharacterized protein</fullName>
    </submittedName>
</protein>
<feature type="compositionally biased region" description="Basic and acidic residues" evidence="1">
    <location>
        <begin position="35"/>
        <end position="74"/>
    </location>
</feature>
<reference evidence="2 3" key="1">
    <citation type="submission" date="2023-09" db="EMBL/GenBank/DDBJ databases">
        <title>Genomes of two closely related lineages of the louse Polyplax serrata with different host specificities.</title>
        <authorList>
            <person name="Martinu J."/>
            <person name="Tarabai H."/>
            <person name="Stefka J."/>
            <person name="Hypsa V."/>
        </authorList>
    </citation>
    <scope>NUCLEOTIDE SEQUENCE [LARGE SCALE GENOMIC DNA]</scope>
    <source>
        <strain evidence="2">98ZLc_SE</strain>
    </source>
</reference>
<dbReference type="Proteomes" id="UP001359485">
    <property type="component" value="Unassembled WGS sequence"/>
</dbReference>
<keyword evidence="3" id="KW-1185">Reference proteome</keyword>
<evidence type="ECO:0000256" key="1">
    <source>
        <dbReference type="SAM" id="MobiDB-lite"/>
    </source>
</evidence>
<proteinExistence type="predicted"/>
<name>A0ABR1B543_POLSC</name>
<accession>A0ABR1B543</accession>
<feature type="compositionally biased region" description="Polar residues" evidence="1">
    <location>
        <begin position="7"/>
        <end position="17"/>
    </location>
</feature>
<evidence type="ECO:0000313" key="3">
    <source>
        <dbReference type="Proteomes" id="UP001359485"/>
    </source>
</evidence>
<feature type="region of interest" description="Disordered" evidence="1">
    <location>
        <begin position="1"/>
        <end position="74"/>
    </location>
</feature>
<gene>
    <name evidence="2" type="ORF">RUM44_000324</name>
</gene>
<dbReference type="EMBL" id="JAWJWF010000003">
    <property type="protein sequence ID" value="KAK6635075.1"/>
    <property type="molecule type" value="Genomic_DNA"/>
</dbReference>
<evidence type="ECO:0000313" key="2">
    <source>
        <dbReference type="EMBL" id="KAK6635075.1"/>
    </source>
</evidence>
<organism evidence="2 3">
    <name type="scientific">Polyplax serrata</name>
    <name type="common">Common mouse louse</name>
    <dbReference type="NCBI Taxonomy" id="468196"/>
    <lineage>
        <taxon>Eukaryota</taxon>
        <taxon>Metazoa</taxon>
        <taxon>Ecdysozoa</taxon>
        <taxon>Arthropoda</taxon>
        <taxon>Hexapoda</taxon>
        <taxon>Insecta</taxon>
        <taxon>Pterygota</taxon>
        <taxon>Neoptera</taxon>
        <taxon>Paraneoptera</taxon>
        <taxon>Psocodea</taxon>
        <taxon>Troctomorpha</taxon>
        <taxon>Phthiraptera</taxon>
        <taxon>Anoplura</taxon>
        <taxon>Polyplacidae</taxon>
        <taxon>Polyplax</taxon>
    </lineage>
</organism>
<comment type="caution">
    <text evidence="2">The sequence shown here is derived from an EMBL/GenBank/DDBJ whole genome shotgun (WGS) entry which is preliminary data.</text>
</comment>